<dbReference type="InterPro" id="IPR023632">
    <property type="entry name" value="ATP_synth_F1_gsu_CS"/>
</dbReference>
<evidence type="ECO:0000256" key="11">
    <source>
        <dbReference type="RuleBase" id="RU004001"/>
    </source>
</evidence>
<keyword evidence="10 11" id="KW-0066">ATP synthesis</keyword>
<evidence type="ECO:0000256" key="3">
    <source>
        <dbReference type="ARBA" id="ARBA00022448"/>
    </source>
</evidence>
<dbReference type="PROSITE" id="PS00153">
    <property type="entry name" value="ATPASE_GAMMA"/>
    <property type="match status" value="1"/>
</dbReference>
<evidence type="ECO:0000256" key="2">
    <source>
        <dbReference type="ARBA" id="ARBA00007681"/>
    </source>
</evidence>
<keyword evidence="4 11" id="KW-0375">Hydrogen ion transport</keyword>
<evidence type="ECO:0000256" key="5">
    <source>
        <dbReference type="ARBA" id="ARBA00022792"/>
    </source>
</evidence>
<evidence type="ECO:0000256" key="7">
    <source>
        <dbReference type="ARBA" id="ARBA00023128"/>
    </source>
</evidence>
<evidence type="ECO:0000256" key="9">
    <source>
        <dbReference type="ARBA" id="ARBA00023196"/>
    </source>
</evidence>
<keyword evidence="13" id="KW-1185">Reference proteome</keyword>
<dbReference type="OrthoDB" id="239812at2759"/>
<dbReference type="PANTHER" id="PTHR11693:SF22">
    <property type="entry name" value="ATP SYNTHASE SUBUNIT GAMMA, MITOCHONDRIAL"/>
    <property type="match status" value="1"/>
</dbReference>
<dbReference type="FunFam" id="3.40.1380.10:FF:000003">
    <property type="entry name" value="ATP synthase subunit gamma"/>
    <property type="match status" value="1"/>
</dbReference>
<evidence type="ECO:0000256" key="4">
    <source>
        <dbReference type="ARBA" id="ARBA00022781"/>
    </source>
</evidence>
<proteinExistence type="inferred from homology"/>
<dbReference type="Gene3D" id="1.10.287.80">
    <property type="entry name" value="ATP synthase, gamma subunit, helix hairpin domain"/>
    <property type="match status" value="2"/>
</dbReference>
<comment type="caution">
    <text evidence="12">The sequence shown here is derived from an EMBL/GenBank/DDBJ whole genome shotgun (WGS) entry which is preliminary data.</text>
</comment>
<dbReference type="GO" id="GO:0046933">
    <property type="term" value="F:proton-transporting ATP synthase activity, rotational mechanism"/>
    <property type="evidence" value="ECO:0007669"/>
    <property type="project" value="InterPro"/>
</dbReference>
<gene>
    <name evidence="12" type="ORF">BS47DRAFT_1371840</name>
</gene>
<dbReference type="GO" id="GO:0005743">
    <property type="term" value="C:mitochondrial inner membrane"/>
    <property type="evidence" value="ECO:0007669"/>
    <property type="project" value="UniProtKB-SubCell"/>
</dbReference>
<evidence type="ECO:0000256" key="8">
    <source>
        <dbReference type="ARBA" id="ARBA00023136"/>
    </source>
</evidence>
<keyword evidence="5" id="KW-0999">Mitochondrion inner membrane</keyword>
<accession>A0A9P6B1I0</accession>
<dbReference type="CDD" id="cd12151">
    <property type="entry name" value="F1-ATPase_gamma"/>
    <property type="match status" value="1"/>
</dbReference>
<dbReference type="EMBL" id="MU128944">
    <property type="protein sequence ID" value="KAF9515973.1"/>
    <property type="molecule type" value="Genomic_DNA"/>
</dbReference>
<dbReference type="Proteomes" id="UP000886523">
    <property type="component" value="Unassembled WGS sequence"/>
</dbReference>
<dbReference type="Gene3D" id="3.40.1380.10">
    <property type="match status" value="1"/>
</dbReference>
<dbReference type="PIRSF" id="PIRSF039089">
    <property type="entry name" value="ATP_synthase_gamma"/>
    <property type="match status" value="1"/>
</dbReference>
<evidence type="ECO:0000313" key="13">
    <source>
        <dbReference type="Proteomes" id="UP000886523"/>
    </source>
</evidence>
<keyword evidence="8" id="KW-0472">Membrane</keyword>
<dbReference type="InterPro" id="IPR000131">
    <property type="entry name" value="ATP_synth_F1_gsu"/>
</dbReference>
<reference evidence="12" key="1">
    <citation type="journal article" date="2020" name="Nat. Commun.">
        <title>Large-scale genome sequencing of mycorrhizal fungi provides insights into the early evolution of symbiotic traits.</title>
        <authorList>
            <person name="Miyauchi S."/>
            <person name="Kiss E."/>
            <person name="Kuo A."/>
            <person name="Drula E."/>
            <person name="Kohler A."/>
            <person name="Sanchez-Garcia M."/>
            <person name="Morin E."/>
            <person name="Andreopoulos B."/>
            <person name="Barry K.W."/>
            <person name="Bonito G."/>
            <person name="Buee M."/>
            <person name="Carver A."/>
            <person name="Chen C."/>
            <person name="Cichocki N."/>
            <person name="Clum A."/>
            <person name="Culley D."/>
            <person name="Crous P.W."/>
            <person name="Fauchery L."/>
            <person name="Girlanda M."/>
            <person name="Hayes R.D."/>
            <person name="Keri Z."/>
            <person name="LaButti K."/>
            <person name="Lipzen A."/>
            <person name="Lombard V."/>
            <person name="Magnuson J."/>
            <person name="Maillard F."/>
            <person name="Murat C."/>
            <person name="Nolan M."/>
            <person name="Ohm R.A."/>
            <person name="Pangilinan J."/>
            <person name="Pereira M.F."/>
            <person name="Perotto S."/>
            <person name="Peter M."/>
            <person name="Pfister S."/>
            <person name="Riley R."/>
            <person name="Sitrit Y."/>
            <person name="Stielow J.B."/>
            <person name="Szollosi G."/>
            <person name="Zifcakova L."/>
            <person name="Stursova M."/>
            <person name="Spatafora J.W."/>
            <person name="Tedersoo L."/>
            <person name="Vaario L.M."/>
            <person name="Yamada A."/>
            <person name="Yan M."/>
            <person name="Wang P."/>
            <person name="Xu J."/>
            <person name="Bruns T."/>
            <person name="Baldrian P."/>
            <person name="Vilgalys R."/>
            <person name="Dunand C."/>
            <person name="Henrissat B."/>
            <person name="Grigoriev I.V."/>
            <person name="Hibbett D."/>
            <person name="Nagy L.G."/>
            <person name="Martin F.M."/>
        </authorList>
    </citation>
    <scope>NUCLEOTIDE SEQUENCE</scope>
    <source>
        <strain evidence="12">UP504</strain>
    </source>
</reference>
<evidence type="ECO:0000256" key="10">
    <source>
        <dbReference type="ARBA" id="ARBA00023310"/>
    </source>
</evidence>
<dbReference type="GO" id="GO:0045259">
    <property type="term" value="C:proton-transporting ATP synthase complex"/>
    <property type="evidence" value="ECO:0007669"/>
    <property type="project" value="UniProtKB-KW"/>
</dbReference>
<name>A0A9P6B1I0_9AGAM</name>
<evidence type="ECO:0000256" key="1">
    <source>
        <dbReference type="ARBA" id="ARBA00004637"/>
    </source>
</evidence>
<organism evidence="12 13">
    <name type="scientific">Hydnum rufescens UP504</name>
    <dbReference type="NCBI Taxonomy" id="1448309"/>
    <lineage>
        <taxon>Eukaryota</taxon>
        <taxon>Fungi</taxon>
        <taxon>Dikarya</taxon>
        <taxon>Basidiomycota</taxon>
        <taxon>Agaricomycotina</taxon>
        <taxon>Agaricomycetes</taxon>
        <taxon>Cantharellales</taxon>
        <taxon>Hydnaceae</taxon>
        <taxon>Hydnum</taxon>
    </lineage>
</organism>
<dbReference type="AlphaFoldDB" id="A0A9P6B1I0"/>
<keyword evidence="9 11" id="KW-0139">CF(1)</keyword>
<comment type="similarity">
    <text evidence="2 11">Belongs to the ATPase gamma chain family.</text>
</comment>
<keyword evidence="7" id="KW-0496">Mitochondrion</keyword>
<keyword evidence="3 11" id="KW-0813">Transport</keyword>
<dbReference type="PRINTS" id="PR00126">
    <property type="entry name" value="ATPASEGAMMA"/>
</dbReference>
<keyword evidence="6 11" id="KW-0406">Ion transport</keyword>
<sequence length="259" mass="28128">MATLREIELRLKSVRNIEKITKSMKMIASTKLAKAQRAMQNAKTYGQANSGLQKRSSPSGGKKLFVVVSSDRGLCGGIHSSVTKQARRLIADGNQDARVVVLGDKSKSQLVRLAPDNLLLTFNQIGKDVPTFADAAVIADYITKSGAEFDSINIVYNRFVSAISYEAAVVEVANEDALREAPNFKQYEMEEDEFSIANAIYASLMEGHAAEISSKRNAMDNASKNAGDMIGTLQMKYNRGRQAAITNELVDIITGASAL</sequence>
<dbReference type="Pfam" id="PF00231">
    <property type="entry name" value="ATP-synt"/>
    <property type="match status" value="1"/>
</dbReference>
<comment type="subcellular location">
    <subcellularLocation>
        <location evidence="1">Mitochondrion inner membrane</location>
        <topology evidence="1">Peripheral membrane protein</topology>
    </subcellularLocation>
</comment>
<protein>
    <recommendedName>
        <fullName evidence="11">ATP synthase subunit gamma</fullName>
    </recommendedName>
</protein>
<dbReference type="SUPFAM" id="SSF52943">
    <property type="entry name" value="ATP synthase (F1-ATPase), gamma subunit"/>
    <property type="match status" value="1"/>
</dbReference>
<dbReference type="PANTHER" id="PTHR11693">
    <property type="entry name" value="ATP SYNTHASE GAMMA CHAIN"/>
    <property type="match status" value="1"/>
</dbReference>
<comment type="subunit">
    <text evidence="11">F-type ATPases have 2 components, CF(1) - the catalytic core - and CF(0) - the membrane proton channel. CF(1) and CF(0) have multiple subunits.</text>
</comment>
<evidence type="ECO:0000256" key="6">
    <source>
        <dbReference type="ARBA" id="ARBA00023065"/>
    </source>
</evidence>
<dbReference type="InterPro" id="IPR035968">
    <property type="entry name" value="ATP_synth_F1_ATPase_gsu"/>
</dbReference>
<evidence type="ECO:0000313" key="12">
    <source>
        <dbReference type="EMBL" id="KAF9515973.1"/>
    </source>
</evidence>
<dbReference type="NCBIfam" id="TIGR01146">
    <property type="entry name" value="ATPsyn_F1gamma"/>
    <property type="match status" value="1"/>
</dbReference>